<evidence type="ECO:0000313" key="1">
    <source>
        <dbReference type="EnsemblPlants" id="MELO3C033822.2.1"/>
    </source>
</evidence>
<dbReference type="AlphaFoldDB" id="A0A9I9EHH5"/>
<dbReference type="InterPro" id="IPR032675">
    <property type="entry name" value="LRR_dom_sf"/>
</dbReference>
<reference evidence="1" key="1">
    <citation type="submission" date="2023-03" db="UniProtKB">
        <authorList>
            <consortium name="EnsemblPlants"/>
        </authorList>
    </citation>
    <scope>IDENTIFICATION</scope>
</reference>
<dbReference type="Gramene" id="MELO3C033822.2.1">
    <property type="protein sequence ID" value="MELO3C033822.2.1"/>
    <property type="gene ID" value="MELO3C033822.2"/>
</dbReference>
<name>A0A9I9EHH5_CUCME</name>
<dbReference type="PANTHER" id="PTHR11017">
    <property type="entry name" value="LEUCINE-RICH REPEAT-CONTAINING PROTEIN"/>
    <property type="match status" value="1"/>
</dbReference>
<accession>A0A9I9EHH5</accession>
<dbReference type="InterPro" id="IPR044974">
    <property type="entry name" value="Disease_R_plants"/>
</dbReference>
<sequence>MLLKRKAGKICAETPSPSFPSSIYFSKSPSISYPSNSIQVVLAILQLCSQDDEYEQFLDILSVDRRCRMTRMCLIGRLFDMIRSIRHVREGFSDAQKTSRKNVERGILDATSCVGIRSVGRETLDTTLADASHGVGRGIPDVVPTRCRECLSRLISPDIIPDVVKNVDIFFPDNVTSSKGNLEYLPSSLRWINWFGFTFSSLPSSYTMENLIQLNFPYSSIKHFGKRFMKSECLMNIDRLRRFIISIPMSCSKFPEEISDLFAAINLERLNLLGCKNLVNIYNLVGSLSRLLSLQLSTHVNVFEQFPRHHKLKSLKTLGVDECKLVEHYPHFSEEMKFLRLLYFSSSTLTELCPIIRCLAELQDLVIINGKELISLPSSRLKVFSICVKFQVDCATVNGHGWFGLEFKVSINDFPVCSSEAVPLVEGSRRITVEVLPYEYIWLIVLHPYKDFSPNWNEILEVHMEQTVSSMKMDCNDEDYDWDLLCGSIWIRFTVSFELLESKNATSVKPKNEDELQA</sequence>
<dbReference type="SUPFAM" id="SSF52058">
    <property type="entry name" value="L domain-like"/>
    <property type="match status" value="1"/>
</dbReference>
<organism evidence="1">
    <name type="scientific">Cucumis melo</name>
    <name type="common">Muskmelon</name>
    <dbReference type="NCBI Taxonomy" id="3656"/>
    <lineage>
        <taxon>Eukaryota</taxon>
        <taxon>Viridiplantae</taxon>
        <taxon>Streptophyta</taxon>
        <taxon>Embryophyta</taxon>
        <taxon>Tracheophyta</taxon>
        <taxon>Spermatophyta</taxon>
        <taxon>Magnoliopsida</taxon>
        <taxon>eudicotyledons</taxon>
        <taxon>Gunneridae</taxon>
        <taxon>Pentapetalae</taxon>
        <taxon>rosids</taxon>
        <taxon>fabids</taxon>
        <taxon>Cucurbitales</taxon>
        <taxon>Cucurbitaceae</taxon>
        <taxon>Benincaseae</taxon>
        <taxon>Cucumis</taxon>
    </lineage>
</organism>
<protein>
    <recommendedName>
        <fullName evidence="2">TMV resistance protein N-like</fullName>
    </recommendedName>
</protein>
<evidence type="ECO:0008006" key="2">
    <source>
        <dbReference type="Google" id="ProtNLM"/>
    </source>
</evidence>
<dbReference type="Gene3D" id="3.80.10.10">
    <property type="entry name" value="Ribonuclease Inhibitor"/>
    <property type="match status" value="1"/>
</dbReference>
<proteinExistence type="predicted"/>
<dbReference type="GO" id="GO:0006952">
    <property type="term" value="P:defense response"/>
    <property type="evidence" value="ECO:0007669"/>
    <property type="project" value="InterPro"/>
</dbReference>
<dbReference type="EnsemblPlants" id="MELO3C033822.2.1">
    <property type="protein sequence ID" value="MELO3C033822.2.1"/>
    <property type="gene ID" value="MELO3C033822.2"/>
</dbReference>
<dbReference type="PANTHER" id="PTHR11017:SF570">
    <property type="entry name" value="DISEASE RESISTANCE PROTEIN (TIR-NBS CLASS)-RELATED"/>
    <property type="match status" value="1"/>
</dbReference>